<comment type="caution">
    <text evidence="2">The sequence shown here is derived from an EMBL/GenBank/DDBJ whole genome shotgun (WGS) entry which is preliminary data.</text>
</comment>
<dbReference type="GO" id="GO:0080044">
    <property type="term" value="F:quercetin 7-O-glucosyltransferase activity"/>
    <property type="evidence" value="ECO:0007669"/>
    <property type="project" value="TreeGrafter"/>
</dbReference>
<dbReference type="Gene3D" id="3.40.50.2000">
    <property type="entry name" value="Glycogen Phosphorylase B"/>
    <property type="match status" value="2"/>
</dbReference>
<dbReference type="PANTHER" id="PTHR11926:SF1553">
    <property type="entry name" value="GLYCOSYLTRANSFERASE"/>
    <property type="match status" value="1"/>
</dbReference>
<protein>
    <submittedName>
        <fullName evidence="2">UDP-glycosyltransferase 74C1</fullName>
    </submittedName>
</protein>
<name>A0AAW2MI07_9LAMI</name>
<evidence type="ECO:0000313" key="2">
    <source>
        <dbReference type="EMBL" id="KAL0330937.1"/>
    </source>
</evidence>
<dbReference type="GO" id="GO:0080043">
    <property type="term" value="F:quercetin 3-O-glucosyltransferase activity"/>
    <property type="evidence" value="ECO:0007669"/>
    <property type="project" value="TreeGrafter"/>
</dbReference>
<accession>A0AAW2MI07</accession>
<proteinExistence type="inferred from homology"/>
<dbReference type="SUPFAM" id="SSF53756">
    <property type="entry name" value="UDP-Glycosyltransferase/glycogen phosphorylase"/>
    <property type="match status" value="1"/>
</dbReference>
<comment type="similarity">
    <text evidence="1">Belongs to the UDP-glycosyltransferase family.</text>
</comment>
<evidence type="ECO:0000256" key="1">
    <source>
        <dbReference type="ARBA" id="ARBA00009995"/>
    </source>
</evidence>
<dbReference type="AlphaFoldDB" id="A0AAW2MI07"/>
<gene>
    <name evidence="2" type="ORF">Sangu_1639200</name>
</gene>
<reference evidence="2" key="1">
    <citation type="submission" date="2020-06" db="EMBL/GenBank/DDBJ databases">
        <authorList>
            <person name="Li T."/>
            <person name="Hu X."/>
            <person name="Zhang T."/>
            <person name="Song X."/>
            <person name="Zhang H."/>
            <person name="Dai N."/>
            <person name="Sheng W."/>
            <person name="Hou X."/>
            <person name="Wei L."/>
        </authorList>
    </citation>
    <scope>NUCLEOTIDE SEQUENCE</scope>
    <source>
        <strain evidence="2">G01</strain>
        <tissue evidence="2">Leaf</tissue>
    </source>
</reference>
<dbReference type="PANTHER" id="PTHR11926">
    <property type="entry name" value="GLUCOSYL/GLUCURONOSYL TRANSFERASES"/>
    <property type="match status" value="1"/>
</dbReference>
<reference evidence="2" key="2">
    <citation type="journal article" date="2024" name="Plant">
        <title>Genomic evolution and insights into agronomic trait innovations of Sesamum species.</title>
        <authorList>
            <person name="Miao H."/>
            <person name="Wang L."/>
            <person name="Qu L."/>
            <person name="Liu H."/>
            <person name="Sun Y."/>
            <person name="Le M."/>
            <person name="Wang Q."/>
            <person name="Wei S."/>
            <person name="Zheng Y."/>
            <person name="Lin W."/>
            <person name="Duan Y."/>
            <person name="Cao H."/>
            <person name="Xiong S."/>
            <person name="Wang X."/>
            <person name="Wei L."/>
            <person name="Li C."/>
            <person name="Ma Q."/>
            <person name="Ju M."/>
            <person name="Zhao R."/>
            <person name="Li G."/>
            <person name="Mu C."/>
            <person name="Tian Q."/>
            <person name="Mei H."/>
            <person name="Zhang T."/>
            <person name="Gao T."/>
            <person name="Zhang H."/>
        </authorList>
    </citation>
    <scope>NUCLEOTIDE SEQUENCE</scope>
    <source>
        <strain evidence="2">G01</strain>
    </source>
</reference>
<dbReference type="FunFam" id="3.40.50.2000:FF:000183">
    <property type="entry name" value="UDP-glycosyltransferase 83A1"/>
    <property type="match status" value="1"/>
</dbReference>
<organism evidence="2">
    <name type="scientific">Sesamum angustifolium</name>
    <dbReference type="NCBI Taxonomy" id="2727405"/>
    <lineage>
        <taxon>Eukaryota</taxon>
        <taxon>Viridiplantae</taxon>
        <taxon>Streptophyta</taxon>
        <taxon>Embryophyta</taxon>
        <taxon>Tracheophyta</taxon>
        <taxon>Spermatophyta</taxon>
        <taxon>Magnoliopsida</taxon>
        <taxon>eudicotyledons</taxon>
        <taxon>Gunneridae</taxon>
        <taxon>Pentapetalae</taxon>
        <taxon>asterids</taxon>
        <taxon>lamiids</taxon>
        <taxon>Lamiales</taxon>
        <taxon>Pedaliaceae</taxon>
        <taxon>Sesamum</taxon>
    </lineage>
</organism>
<sequence>MVALPQWSDQSTNAKFVSDVWRIGIRGMPDGKGIVGNAEIVRCLKHVVEGETGEEIRRSAMKWKKLAREAVDEGGSSDRNIQEFVSTLMKF</sequence>
<dbReference type="EMBL" id="JACGWK010000010">
    <property type="protein sequence ID" value="KAL0330937.1"/>
    <property type="molecule type" value="Genomic_DNA"/>
</dbReference>